<name>Q21Q56_ALBFT</name>
<keyword evidence="7" id="KW-0614">Plasmid</keyword>
<dbReference type="AlphaFoldDB" id="Q21Q56"/>
<dbReference type="GO" id="GO:0016020">
    <property type="term" value="C:membrane"/>
    <property type="evidence" value="ECO:0007669"/>
    <property type="project" value="UniProtKB-SubCell"/>
</dbReference>
<accession>Q21Q56</accession>
<dbReference type="KEGG" id="rfr:Rfer_4403"/>
<dbReference type="eggNOG" id="COG1450">
    <property type="taxonomic scope" value="Bacteria"/>
</dbReference>
<evidence type="ECO:0000313" key="7">
    <source>
        <dbReference type="EMBL" id="ABD72089.1"/>
    </source>
</evidence>
<reference evidence="8" key="1">
    <citation type="submission" date="2006-02" db="EMBL/GenBank/DDBJ databases">
        <title>Complete sequence of plasmid 1 of Rhodoferax ferrireducens DSM 15236.</title>
        <authorList>
            <person name="Copeland A."/>
            <person name="Lucas S."/>
            <person name="Lapidus A."/>
            <person name="Barry K."/>
            <person name="Detter J.C."/>
            <person name="Glavina del Rio T."/>
            <person name="Hammon N."/>
            <person name="Israni S."/>
            <person name="Pitluck S."/>
            <person name="Brettin T."/>
            <person name="Bruce D."/>
            <person name="Han C."/>
            <person name="Tapia R."/>
            <person name="Gilna P."/>
            <person name="Kiss H."/>
            <person name="Schmutz J."/>
            <person name="Larimer F."/>
            <person name="Land M."/>
            <person name="Kyrpides N."/>
            <person name="Ivanova N."/>
            <person name="Richardson P."/>
        </authorList>
    </citation>
    <scope>NUCLEOTIDE SEQUENCE [LARGE SCALE GENOMIC DNA]</scope>
    <source>
        <strain evidence="8">ATCC BAA-621 / DSM 15236 / T118</strain>
        <plasmid evidence="8">Plasmid pDSM15236</plasmid>
    </source>
</reference>
<dbReference type="OrthoDB" id="9775455at2"/>
<keyword evidence="2 5" id="KW-0732">Signal</keyword>
<feature type="signal peptide" evidence="5">
    <location>
        <begin position="1"/>
        <end position="17"/>
    </location>
</feature>
<evidence type="ECO:0000313" key="8">
    <source>
        <dbReference type="Proteomes" id="UP000008332"/>
    </source>
</evidence>
<proteinExistence type="inferred from homology"/>
<sequence length="475" mass="52027" precursor="true">MHRQLTVALLVASSAFMAGCAQLPEATGDTTGNVGASGPIAPAPEISVVDRSPDRTRNIGKEELFIAQPLQSSDPMPRINIENVTILSSRVYELMRTLLDGKNISFSISGVNSKVMRRHVSASNITGDLEQILDDFANSVGFYWHYKGGTLHIAPDRQYIATIPPIDDVYESMPPMLQSMGAIDVFVDRTSHLVTYSANREASEKIDGYLKHIRDNKKMISYDVYVWQVELDGDHKNGIRWEKLDEEIASKRGVKRQAASSDAKLGAGFSSTFGRGELPIDVLSSFLSAQGKIHAISQPKMAMISGGKSTFRIGNTTVYAKQVGTDSSSGVNKTTVTTAQALSGIELTVVGNLDGETVYTDIQMKLNDLLRFNSFSANGISLQLPQNANRELSTLARIRPGNSLLLAGINISRTDDSRTVKDAREKNSMTLPNSMYETEQRTELVLVFSPNVYSFINEGVNSKTNADLQAYQNEK</sequence>
<dbReference type="HOGENOM" id="CLU_574746_0_0_4"/>
<comment type="similarity">
    <text evidence="4">Belongs to the bacterial secretin family.</text>
</comment>
<evidence type="ECO:0000256" key="2">
    <source>
        <dbReference type="ARBA" id="ARBA00022729"/>
    </source>
</evidence>
<evidence type="ECO:0000259" key="6">
    <source>
        <dbReference type="Pfam" id="PF00263"/>
    </source>
</evidence>
<feature type="domain" description="Type II/III secretion system secretin-like" evidence="6">
    <location>
        <begin position="287"/>
        <end position="417"/>
    </location>
</feature>
<keyword evidence="8" id="KW-1185">Reference proteome</keyword>
<dbReference type="EMBL" id="CP000268">
    <property type="protein sequence ID" value="ABD72089.1"/>
    <property type="molecule type" value="Genomic_DNA"/>
</dbReference>
<dbReference type="PROSITE" id="PS51257">
    <property type="entry name" value="PROKAR_LIPOPROTEIN"/>
    <property type="match status" value="1"/>
</dbReference>
<dbReference type="PANTHER" id="PTHR30332">
    <property type="entry name" value="PROBABLE GENERAL SECRETION PATHWAY PROTEIN D"/>
    <property type="match status" value="1"/>
</dbReference>
<dbReference type="Pfam" id="PF00263">
    <property type="entry name" value="Secretin"/>
    <property type="match status" value="1"/>
</dbReference>
<dbReference type="GO" id="GO:0009306">
    <property type="term" value="P:protein secretion"/>
    <property type="evidence" value="ECO:0007669"/>
    <property type="project" value="InterPro"/>
</dbReference>
<evidence type="ECO:0000256" key="5">
    <source>
        <dbReference type="SAM" id="SignalP"/>
    </source>
</evidence>
<keyword evidence="3" id="KW-0472">Membrane</keyword>
<comment type="subcellular location">
    <subcellularLocation>
        <location evidence="1">Membrane</location>
    </subcellularLocation>
</comment>
<feature type="chain" id="PRO_5004199887" evidence="5">
    <location>
        <begin position="18"/>
        <end position="475"/>
    </location>
</feature>
<geneLocation type="plasmid" evidence="8">
    <name>pDSM15236</name>
</geneLocation>
<gene>
    <name evidence="7" type="ordered locus">Rfer_4403</name>
</gene>
<dbReference type="PANTHER" id="PTHR30332:SF24">
    <property type="entry name" value="SECRETIN GSPD-RELATED"/>
    <property type="match status" value="1"/>
</dbReference>
<protein>
    <submittedName>
        <fullName evidence="7">Type II secretory pathway component PulD-like</fullName>
    </submittedName>
</protein>
<organism evidence="7 8">
    <name type="scientific">Albidiferax ferrireducens (strain ATCC BAA-621 / DSM 15236 / T118)</name>
    <name type="common">Rhodoferax ferrireducens</name>
    <dbReference type="NCBI Taxonomy" id="338969"/>
    <lineage>
        <taxon>Bacteria</taxon>
        <taxon>Pseudomonadati</taxon>
        <taxon>Pseudomonadota</taxon>
        <taxon>Betaproteobacteria</taxon>
        <taxon>Burkholderiales</taxon>
        <taxon>Comamonadaceae</taxon>
        <taxon>Rhodoferax</taxon>
    </lineage>
</organism>
<dbReference type="InterPro" id="IPR004846">
    <property type="entry name" value="T2SS/T3SS_dom"/>
</dbReference>
<evidence type="ECO:0000256" key="4">
    <source>
        <dbReference type="RuleBase" id="RU004003"/>
    </source>
</evidence>
<dbReference type="GO" id="GO:0015627">
    <property type="term" value="C:type II protein secretion system complex"/>
    <property type="evidence" value="ECO:0007669"/>
    <property type="project" value="TreeGrafter"/>
</dbReference>
<dbReference type="Proteomes" id="UP000008332">
    <property type="component" value="Plasmid unnamed1"/>
</dbReference>
<evidence type="ECO:0000256" key="1">
    <source>
        <dbReference type="ARBA" id="ARBA00004370"/>
    </source>
</evidence>
<evidence type="ECO:0000256" key="3">
    <source>
        <dbReference type="ARBA" id="ARBA00023136"/>
    </source>
</evidence>
<dbReference type="InterPro" id="IPR050810">
    <property type="entry name" value="Bact_Secretion_Sys_Channel"/>
</dbReference>